<dbReference type="GO" id="GO:0007411">
    <property type="term" value="P:axon guidance"/>
    <property type="evidence" value="ECO:0007669"/>
    <property type="project" value="TreeGrafter"/>
</dbReference>
<evidence type="ECO:0000313" key="4">
    <source>
        <dbReference type="EMBL" id="NXF68240.1"/>
    </source>
</evidence>
<dbReference type="Gene3D" id="2.60.40.10">
    <property type="entry name" value="Immunoglobulins"/>
    <property type="match status" value="1"/>
</dbReference>
<dbReference type="InterPro" id="IPR013098">
    <property type="entry name" value="Ig_I-set"/>
</dbReference>
<dbReference type="PANTHER" id="PTHR10075">
    <property type="entry name" value="BASIGIN RELATED"/>
    <property type="match status" value="1"/>
</dbReference>
<dbReference type="GO" id="GO:0098632">
    <property type="term" value="F:cell-cell adhesion mediator activity"/>
    <property type="evidence" value="ECO:0007669"/>
    <property type="project" value="TreeGrafter"/>
</dbReference>
<dbReference type="Proteomes" id="UP000542434">
    <property type="component" value="Unassembled WGS sequence"/>
</dbReference>
<evidence type="ECO:0000256" key="1">
    <source>
        <dbReference type="ARBA" id="ARBA00023319"/>
    </source>
</evidence>
<reference evidence="4 5" key="1">
    <citation type="submission" date="2019-09" db="EMBL/GenBank/DDBJ databases">
        <title>Bird 10,000 Genomes (B10K) Project - Family phase.</title>
        <authorList>
            <person name="Zhang G."/>
        </authorList>
    </citation>
    <scope>NUCLEOTIDE SEQUENCE [LARGE SCALE GENOMIC DNA]</scope>
    <source>
        <strain evidence="4">B10K-DU-001-07</strain>
        <tissue evidence="4">Muscle</tissue>
    </source>
</reference>
<feature type="region of interest" description="Disordered" evidence="2">
    <location>
        <begin position="945"/>
        <end position="1039"/>
    </location>
</feature>
<protein>
    <submittedName>
        <fullName evidence="4">IGS10 protein</fullName>
    </submittedName>
</protein>
<feature type="region of interest" description="Disordered" evidence="2">
    <location>
        <begin position="546"/>
        <end position="570"/>
    </location>
</feature>
<proteinExistence type="predicted"/>
<name>A0A7K8VNL8_9STRI</name>
<feature type="compositionally biased region" description="Acidic residues" evidence="2">
    <location>
        <begin position="278"/>
        <end position="295"/>
    </location>
</feature>
<feature type="region of interest" description="Disordered" evidence="2">
    <location>
        <begin position="171"/>
        <end position="207"/>
    </location>
</feature>
<gene>
    <name evidence="4" type="primary">Igsf10_1</name>
    <name evidence="4" type="ORF">CICNIG_R15328</name>
</gene>
<feature type="compositionally biased region" description="Low complexity" evidence="2">
    <location>
        <begin position="343"/>
        <end position="359"/>
    </location>
</feature>
<feature type="region of interest" description="Disordered" evidence="2">
    <location>
        <begin position="259"/>
        <end position="295"/>
    </location>
</feature>
<accession>A0A7K8VNL8</accession>
<organism evidence="4 5">
    <name type="scientific">Ciccaba nigrolineata</name>
    <dbReference type="NCBI Taxonomy" id="1118524"/>
    <lineage>
        <taxon>Eukaryota</taxon>
        <taxon>Metazoa</taxon>
        <taxon>Chordata</taxon>
        <taxon>Craniata</taxon>
        <taxon>Vertebrata</taxon>
        <taxon>Euteleostomi</taxon>
        <taxon>Archelosauria</taxon>
        <taxon>Archosauria</taxon>
        <taxon>Dinosauria</taxon>
        <taxon>Saurischia</taxon>
        <taxon>Theropoda</taxon>
        <taxon>Coelurosauria</taxon>
        <taxon>Aves</taxon>
        <taxon>Neognathae</taxon>
        <taxon>Neoaves</taxon>
        <taxon>Telluraves</taxon>
        <taxon>Strigiformes</taxon>
        <taxon>Strigidae</taxon>
        <taxon>Ciccaba</taxon>
    </lineage>
</organism>
<dbReference type="SMART" id="SM00409">
    <property type="entry name" value="IG"/>
    <property type="match status" value="1"/>
</dbReference>
<feature type="region of interest" description="Disordered" evidence="2">
    <location>
        <begin position="784"/>
        <end position="869"/>
    </location>
</feature>
<dbReference type="EMBL" id="VWZC01013412">
    <property type="protein sequence ID" value="NXF68240.1"/>
    <property type="molecule type" value="Genomic_DNA"/>
</dbReference>
<sequence length="1039" mass="110654">EDGRITVLGTGTLTLRTADTFDTGLYHCIGTSYNDADALTFRITVLDPYVEHNSVNGAQLSASVGSTLDLPCTASAIPDAAVSWVLPEHTILHHSVRNKHIFDNGTLRIQGVTERDSGYFRCVAANQYGVDLLVFHVLVRKDKTTLKKKHVAGGEWDEGDGSGNAVLASATAQEHPPATRATLTAKRESAASASGDRVAESARKGNSYGRMTYRHYRDKTRRRFRGHQRQFVSSARRVDPQRWAAFLEKTKRNSTLVEKQGKVASKPPVQARKFSEVPGDEEETSGDLVSPEEEFMIPVTETAALGRAMERLVTAGPEVTTSNTPARKSSLLVAEAVTPLPSPSSQSVSSVSSRPQTSLKPTTANSQEGPDLSHISANGIKQSTASNGASRTSTLFPAGLSLVYARESHNQHLKPVSTTPMTDVTDTSGSVTSQNTVEKLNVFTKSTDNISTKTDHQVPVVTVSEPSPELGHVYSHNTQKRVTPKPPLASAVVPHQQIQIIQDATTHTPQAQQQYGRRRKISGRRRIVRPGYIASMKEHRYNFGRPGSARGSTAAAPDVQPNMKDVSNLPTLNNLSSSINPFRPEAPLSSPSTMNVLPEHPVGTHQNTALLGEEENEPGARQKATTTVWPFFTKGTQDTAQWELESSAPFQTNAGRVQPFSTTLPMMAIHTAHAATGITHSISTEIASAPESVSPSVKPRTSPKNSQRGEMTRERLSGNGAQKEVLKKLPKQQTETLPSTEVSTVLPKTTAALSMSTGSPLHFLPLSTGGNHSSGSLSLNKLVHYGNGDSEEHLPTAKPRSSSNPAASATKGRDVTSPKPTVAPIIAPQSDTKITKSKIFRVGRKRGQRRRRPPKTSTPSVTAGHSAATVPLVNTAPPVVTTVRSLTAAVSPMPAKPPSESSSVASGTATPVLWLLSTPAAPGQAAAATWPPATPLARRHIPAATWPPDGRIAQSPTMPVRAPPRLPGPPNATSTRPAAACATLGPARQGKATTTAGEKKTEKGIIQEHRAAQPTFPARAGSRTLATGAPSARPAAPLP</sequence>
<dbReference type="AlphaFoldDB" id="A0A7K8VNL8"/>
<evidence type="ECO:0000256" key="2">
    <source>
        <dbReference type="SAM" id="MobiDB-lite"/>
    </source>
</evidence>
<dbReference type="InterPro" id="IPR003598">
    <property type="entry name" value="Ig_sub2"/>
</dbReference>
<dbReference type="GO" id="GO:0007156">
    <property type="term" value="P:homophilic cell adhesion via plasma membrane adhesion molecules"/>
    <property type="evidence" value="ECO:0007669"/>
    <property type="project" value="TreeGrafter"/>
</dbReference>
<dbReference type="InterPro" id="IPR007110">
    <property type="entry name" value="Ig-like_dom"/>
</dbReference>
<dbReference type="GO" id="GO:0070593">
    <property type="term" value="P:dendrite self-avoidance"/>
    <property type="evidence" value="ECO:0007669"/>
    <property type="project" value="TreeGrafter"/>
</dbReference>
<dbReference type="PANTHER" id="PTHR10075:SF100">
    <property type="entry name" value="FASCICLIN-2"/>
    <property type="match status" value="1"/>
</dbReference>
<feature type="compositionally biased region" description="Basic and acidic residues" evidence="2">
    <location>
        <begin position="997"/>
        <end position="1011"/>
    </location>
</feature>
<feature type="domain" description="Ig-like" evidence="3">
    <location>
        <begin position="48"/>
        <end position="126"/>
    </location>
</feature>
<feature type="non-terminal residue" evidence="4">
    <location>
        <position position="1039"/>
    </location>
</feature>
<feature type="compositionally biased region" description="Basic residues" evidence="2">
    <location>
        <begin position="835"/>
        <end position="854"/>
    </location>
</feature>
<comment type="caution">
    <text evidence="4">The sequence shown here is derived from an EMBL/GenBank/DDBJ whole genome shotgun (WGS) entry which is preliminary data.</text>
</comment>
<feature type="region of interest" description="Disordered" evidence="2">
    <location>
        <begin position="687"/>
        <end position="743"/>
    </location>
</feature>
<feature type="region of interest" description="Disordered" evidence="2">
    <location>
        <begin position="411"/>
        <end position="432"/>
    </location>
</feature>
<feature type="region of interest" description="Disordered" evidence="2">
    <location>
        <begin position="339"/>
        <end position="376"/>
    </location>
</feature>
<dbReference type="GO" id="GO:0030424">
    <property type="term" value="C:axon"/>
    <property type="evidence" value="ECO:0007669"/>
    <property type="project" value="TreeGrafter"/>
</dbReference>
<evidence type="ECO:0000259" key="3">
    <source>
        <dbReference type="PROSITE" id="PS50835"/>
    </source>
</evidence>
<dbReference type="GO" id="GO:0005886">
    <property type="term" value="C:plasma membrane"/>
    <property type="evidence" value="ECO:0007669"/>
    <property type="project" value="TreeGrafter"/>
</dbReference>
<keyword evidence="5" id="KW-1185">Reference proteome</keyword>
<feature type="compositionally biased region" description="Low complexity" evidence="2">
    <location>
        <begin position="422"/>
        <end position="432"/>
    </location>
</feature>
<dbReference type="Pfam" id="PF07679">
    <property type="entry name" value="I-set"/>
    <property type="match status" value="1"/>
</dbReference>
<dbReference type="SUPFAM" id="SSF48726">
    <property type="entry name" value="Immunoglobulin"/>
    <property type="match status" value="2"/>
</dbReference>
<evidence type="ECO:0000313" key="5">
    <source>
        <dbReference type="Proteomes" id="UP000542434"/>
    </source>
</evidence>
<keyword evidence="1" id="KW-0393">Immunoglobulin domain</keyword>
<dbReference type="InterPro" id="IPR003599">
    <property type="entry name" value="Ig_sub"/>
</dbReference>
<dbReference type="SMART" id="SM00408">
    <property type="entry name" value="IGc2"/>
    <property type="match status" value="1"/>
</dbReference>
<dbReference type="CDD" id="cd00096">
    <property type="entry name" value="Ig"/>
    <property type="match status" value="1"/>
</dbReference>
<dbReference type="InterPro" id="IPR013783">
    <property type="entry name" value="Ig-like_fold"/>
</dbReference>
<feature type="compositionally biased region" description="Pro residues" evidence="2">
    <location>
        <begin position="961"/>
        <end position="970"/>
    </location>
</feature>
<feature type="compositionally biased region" description="Polar residues" evidence="2">
    <location>
        <begin position="731"/>
        <end position="743"/>
    </location>
</feature>
<feature type="non-terminal residue" evidence="4">
    <location>
        <position position="1"/>
    </location>
</feature>
<dbReference type="PROSITE" id="PS50835">
    <property type="entry name" value="IG_LIKE"/>
    <property type="match status" value="1"/>
</dbReference>
<dbReference type="InterPro" id="IPR036179">
    <property type="entry name" value="Ig-like_dom_sf"/>
</dbReference>